<keyword evidence="6 9" id="KW-0472">Membrane</keyword>
<feature type="transmembrane region" description="Helical" evidence="9">
    <location>
        <begin position="75"/>
        <end position="94"/>
    </location>
</feature>
<dbReference type="GO" id="GO:0005886">
    <property type="term" value="C:plasma membrane"/>
    <property type="evidence" value="ECO:0007669"/>
    <property type="project" value="UniProtKB-SubCell"/>
</dbReference>
<feature type="transmembrane region" description="Helical" evidence="9">
    <location>
        <begin position="185"/>
        <end position="206"/>
    </location>
</feature>
<protein>
    <recommendedName>
        <fullName evidence="9">Odorant receptor</fullName>
    </recommendedName>
</protein>
<evidence type="ECO:0000256" key="4">
    <source>
        <dbReference type="ARBA" id="ARBA00022725"/>
    </source>
</evidence>
<accession>A0A1B2G2M7</accession>
<organism evidence="10">
    <name type="scientific">Cnaphalocrocis medinalis</name>
    <name type="common">Rice leaffolder moth</name>
    <dbReference type="NCBI Taxonomy" id="437488"/>
    <lineage>
        <taxon>Eukaryota</taxon>
        <taxon>Metazoa</taxon>
        <taxon>Ecdysozoa</taxon>
        <taxon>Arthropoda</taxon>
        <taxon>Hexapoda</taxon>
        <taxon>Insecta</taxon>
        <taxon>Pterygota</taxon>
        <taxon>Neoptera</taxon>
        <taxon>Endopterygota</taxon>
        <taxon>Lepidoptera</taxon>
        <taxon>Glossata</taxon>
        <taxon>Ditrysia</taxon>
        <taxon>Pyraloidea</taxon>
        <taxon>Crambidae</taxon>
        <taxon>Pyraustinae</taxon>
        <taxon>Cnaphalocrocis</taxon>
    </lineage>
</organism>
<evidence type="ECO:0000256" key="1">
    <source>
        <dbReference type="ARBA" id="ARBA00004141"/>
    </source>
</evidence>
<keyword evidence="2 9" id="KW-0716">Sensory transduction</keyword>
<reference evidence="10" key="1">
    <citation type="submission" date="2016-01" db="EMBL/GenBank/DDBJ databases">
        <title>Olfactory receptor genes identified from the antennae of Cnaphalocrocis medinalis.</title>
        <authorList>
            <person name="Liu S."/>
        </authorList>
    </citation>
    <scope>NUCLEOTIDE SEQUENCE</scope>
    <source>
        <strain evidence="10">HF</strain>
    </source>
</reference>
<sequence>MSDKSYDWMKNKLLHELNFLRSLGIMIFIYPFIGQSKTANIGYGFVFFLIILTATQLIITLCLKDFKDWVQIVNVVPNLAVVLMSALKYITVYMNQPIYHKIFEHFRNDLWDVVHDCKQHKKIVVKYSVLAKFVTRFLFYYSVVLIIFVFSFPRLMMYLETFLTGEECEALYPFDGWYPFDKAHWYYVAYIWEGFMTSVVVCIYGIPNMFNSSFTIFMCMELKVLGRHIENLITRDDVVNLSKYESVRKTHLDIKRRLRYIIIRHQFLAQISAEFDAVLGDAMLVNYVFSSVFITLTIFTATAVENLYMRLRYFFMFCSLMVEMFHQCMIGQILSDHSEELAEAIYSADWTYADNSTKKMLLILMVRTQRPFEYTANGYLAMNLQSFSGICSMSYQFFNLLYTAYN</sequence>
<feature type="transmembrane region" description="Helical" evidence="9">
    <location>
        <begin position="284"/>
        <end position="304"/>
    </location>
</feature>
<keyword evidence="7 9" id="KW-0675">Receptor</keyword>
<dbReference type="AlphaFoldDB" id="A0A1B2G2M7"/>
<keyword evidence="8 9" id="KW-0807">Transducer</keyword>
<dbReference type="PANTHER" id="PTHR21137:SF44">
    <property type="entry name" value="ODORANT RECEPTOR 13A-RELATED"/>
    <property type="match status" value="1"/>
</dbReference>
<name>A0A1B2G2M7_CNAME</name>
<keyword evidence="3 9" id="KW-0812">Transmembrane</keyword>
<proteinExistence type="evidence at transcript level"/>
<dbReference type="GO" id="GO:0004984">
    <property type="term" value="F:olfactory receptor activity"/>
    <property type="evidence" value="ECO:0007669"/>
    <property type="project" value="InterPro"/>
</dbReference>
<feature type="transmembrane region" description="Helical" evidence="9">
    <location>
        <begin position="45"/>
        <end position="63"/>
    </location>
</feature>
<evidence type="ECO:0000256" key="8">
    <source>
        <dbReference type="ARBA" id="ARBA00023224"/>
    </source>
</evidence>
<comment type="similarity">
    <text evidence="9">Belongs to the insect chemoreceptor superfamily. Heteromeric odorant receptor channel (TC 1.A.69) family.</text>
</comment>
<evidence type="ECO:0000256" key="3">
    <source>
        <dbReference type="ARBA" id="ARBA00022692"/>
    </source>
</evidence>
<comment type="caution">
    <text evidence="9">Lacks conserved residue(s) required for the propagation of feature annotation.</text>
</comment>
<evidence type="ECO:0000256" key="2">
    <source>
        <dbReference type="ARBA" id="ARBA00022606"/>
    </source>
</evidence>
<evidence type="ECO:0000256" key="6">
    <source>
        <dbReference type="ARBA" id="ARBA00023136"/>
    </source>
</evidence>
<evidence type="ECO:0000313" key="10">
    <source>
        <dbReference type="EMBL" id="ANZ03146.1"/>
    </source>
</evidence>
<feature type="transmembrane region" description="Helical" evidence="9">
    <location>
        <begin position="12"/>
        <end position="33"/>
    </location>
</feature>
<dbReference type="GO" id="GO:0005549">
    <property type="term" value="F:odorant binding"/>
    <property type="evidence" value="ECO:0007669"/>
    <property type="project" value="InterPro"/>
</dbReference>
<comment type="subcellular location">
    <subcellularLocation>
        <location evidence="9">Cell membrane</location>
        <topology evidence="9">Multi-pass membrane protein</topology>
    </subcellularLocation>
    <subcellularLocation>
        <location evidence="1">Membrane</location>
        <topology evidence="1">Multi-pass membrane protein</topology>
    </subcellularLocation>
</comment>
<dbReference type="GO" id="GO:0007165">
    <property type="term" value="P:signal transduction"/>
    <property type="evidence" value="ECO:0007669"/>
    <property type="project" value="UniProtKB-KW"/>
</dbReference>
<feature type="transmembrane region" description="Helical" evidence="9">
    <location>
        <begin position="133"/>
        <end position="152"/>
    </location>
</feature>
<evidence type="ECO:0000256" key="9">
    <source>
        <dbReference type="RuleBase" id="RU351113"/>
    </source>
</evidence>
<dbReference type="PANTHER" id="PTHR21137">
    <property type="entry name" value="ODORANT RECEPTOR"/>
    <property type="match status" value="1"/>
</dbReference>
<evidence type="ECO:0000256" key="7">
    <source>
        <dbReference type="ARBA" id="ARBA00023170"/>
    </source>
</evidence>
<keyword evidence="5 9" id="KW-1133">Transmembrane helix</keyword>
<keyword evidence="4 9" id="KW-0552">Olfaction</keyword>
<evidence type="ECO:0000256" key="5">
    <source>
        <dbReference type="ARBA" id="ARBA00022989"/>
    </source>
</evidence>
<dbReference type="EMBL" id="KU598900">
    <property type="protein sequence ID" value="ANZ03146.1"/>
    <property type="molecule type" value="mRNA"/>
</dbReference>
<dbReference type="Pfam" id="PF02949">
    <property type="entry name" value="7tm_6"/>
    <property type="match status" value="1"/>
</dbReference>
<dbReference type="InterPro" id="IPR004117">
    <property type="entry name" value="7tm6_olfct_rcpt"/>
</dbReference>